<dbReference type="GO" id="GO:0016757">
    <property type="term" value="F:glycosyltransferase activity"/>
    <property type="evidence" value="ECO:0007669"/>
    <property type="project" value="InterPro"/>
</dbReference>
<dbReference type="InterPro" id="IPR028098">
    <property type="entry name" value="Glyco_trans_4-like_N"/>
</dbReference>
<dbReference type="CDD" id="cd03801">
    <property type="entry name" value="GT4_PimA-like"/>
    <property type="match status" value="1"/>
</dbReference>
<accession>A0A8H2PLW9</accession>
<evidence type="ECO:0000313" key="4">
    <source>
        <dbReference type="Proteomes" id="UP000307702"/>
    </source>
</evidence>
<dbReference type="OrthoDB" id="258796at2"/>
<name>A0A8H2PLW9_9GAMM</name>
<dbReference type="Pfam" id="PF13439">
    <property type="entry name" value="Glyco_transf_4"/>
    <property type="match status" value="1"/>
</dbReference>
<dbReference type="PANTHER" id="PTHR45947">
    <property type="entry name" value="SULFOQUINOVOSYL TRANSFERASE SQD2"/>
    <property type="match status" value="1"/>
</dbReference>
<evidence type="ECO:0000259" key="2">
    <source>
        <dbReference type="Pfam" id="PF13439"/>
    </source>
</evidence>
<keyword evidence="4" id="KW-1185">Reference proteome</keyword>
<dbReference type="Pfam" id="PF00534">
    <property type="entry name" value="Glycos_transf_1"/>
    <property type="match status" value="1"/>
</dbReference>
<dbReference type="AlphaFoldDB" id="A0A8H2PLW9"/>
<feature type="domain" description="Glycosyltransferase subfamily 4-like N-terminal" evidence="2">
    <location>
        <begin position="18"/>
        <end position="166"/>
    </location>
</feature>
<keyword evidence="3" id="KW-0808">Transferase</keyword>
<dbReference type="Gene3D" id="3.40.50.2000">
    <property type="entry name" value="Glycogen Phosphorylase B"/>
    <property type="match status" value="2"/>
</dbReference>
<dbReference type="EMBL" id="SZVP01000007">
    <property type="protein sequence ID" value="TMM45264.1"/>
    <property type="molecule type" value="Genomic_DNA"/>
</dbReference>
<dbReference type="InterPro" id="IPR050194">
    <property type="entry name" value="Glycosyltransferase_grp1"/>
</dbReference>
<organism evidence="3 4">
    <name type="scientific">Colwellia ponticola</name>
    <dbReference type="NCBI Taxonomy" id="2304625"/>
    <lineage>
        <taxon>Bacteria</taxon>
        <taxon>Pseudomonadati</taxon>
        <taxon>Pseudomonadota</taxon>
        <taxon>Gammaproteobacteria</taxon>
        <taxon>Alteromonadales</taxon>
        <taxon>Colwelliaceae</taxon>
        <taxon>Colwellia</taxon>
    </lineage>
</organism>
<dbReference type="InterPro" id="IPR001296">
    <property type="entry name" value="Glyco_trans_1"/>
</dbReference>
<proteinExistence type="predicted"/>
<feature type="domain" description="Glycosyl transferase family 1" evidence="1">
    <location>
        <begin position="174"/>
        <end position="333"/>
    </location>
</feature>
<dbReference type="SUPFAM" id="SSF53756">
    <property type="entry name" value="UDP-Glycosyltransferase/glycogen phosphorylase"/>
    <property type="match status" value="1"/>
</dbReference>
<dbReference type="RefSeq" id="WP_138622662.1">
    <property type="nucleotide sequence ID" value="NZ_SZVP01000007.1"/>
</dbReference>
<reference evidence="3 4" key="1">
    <citation type="submission" date="2019-05" db="EMBL/GenBank/DDBJ databases">
        <title>Colwellia ponticola sp. nov., isolated from seawater.</title>
        <authorList>
            <person name="Yoon J.-H."/>
        </authorList>
    </citation>
    <scope>NUCLEOTIDE SEQUENCE [LARGE SCALE GENOMIC DNA]</scope>
    <source>
        <strain evidence="3 4">OISW-25</strain>
    </source>
</reference>
<protein>
    <submittedName>
        <fullName evidence="3">Glycosyltransferase family 4 protein</fullName>
    </submittedName>
</protein>
<sequence length="365" mass="41233">MYSINKIAIVGPLSPPAGGMANLTFKLSEAISQQDIEVDIIQTNSPYKFKIIEKLKGIRAVFRLFPYIFSLYRKTKHADVVHIMANSGWSWYLFSVPAIFISKLNGKPIVVNYHGGNAENFFANSWKWVDKSLQQVHCLIVPSKFLNAVFGRYGRDSIIIPNVLDTTIFTKNNREFDQNNLHLIVTRNLEQIYGIHIIIKSFKIIVDKYPNTQLSIAGSGPDLEALKEQVEEYKLSNNITFTGRLEANEIALLYQSADIMLNASTIDNAPSSLLEALACGIPVVTSDVGGIPDMLSHEYDALLVKKDDVLDISKQVFRLIDDQGLRESLVDNGLDTVQKYEWLIVWQQLLSCYQLAQKVWETENV</sequence>
<dbReference type="Proteomes" id="UP000307702">
    <property type="component" value="Unassembled WGS sequence"/>
</dbReference>
<dbReference type="PANTHER" id="PTHR45947:SF3">
    <property type="entry name" value="SULFOQUINOVOSYL TRANSFERASE SQD2"/>
    <property type="match status" value="1"/>
</dbReference>
<evidence type="ECO:0000313" key="3">
    <source>
        <dbReference type="EMBL" id="TMM45264.1"/>
    </source>
</evidence>
<gene>
    <name evidence="3" type="ORF">FCS21_09235</name>
</gene>
<evidence type="ECO:0000259" key="1">
    <source>
        <dbReference type="Pfam" id="PF00534"/>
    </source>
</evidence>
<comment type="caution">
    <text evidence="3">The sequence shown here is derived from an EMBL/GenBank/DDBJ whole genome shotgun (WGS) entry which is preliminary data.</text>
</comment>